<dbReference type="GO" id="GO:0004642">
    <property type="term" value="F:phosphoribosylformylglycinamidine synthase activity"/>
    <property type="evidence" value="ECO:0007669"/>
    <property type="project" value="UniProtKB-UniRule"/>
</dbReference>
<evidence type="ECO:0000259" key="19">
    <source>
        <dbReference type="Pfam" id="PF22689"/>
    </source>
</evidence>
<dbReference type="InterPro" id="IPR036921">
    <property type="entry name" value="PurM-like_N_sf"/>
</dbReference>
<evidence type="ECO:0000256" key="9">
    <source>
        <dbReference type="ARBA" id="ARBA00022840"/>
    </source>
</evidence>
<comment type="subunit">
    <text evidence="14">Monomer.</text>
</comment>
<feature type="region of interest" description="Disordered" evidence="15">
    <location>
        <begin position="315"/>
        <end position="334"/>
    </location>
</feature>
<comment type="similarity">
    <text evidence="3 14">In the N-terminal section; belongs to the FGAMS family.</text>
</comment>
<feature type="active site" description="Nucleophile" evidence="14">
    <location>
        <position position="1142"/>
    </location>
</feature>
<keyword evidence="4 14" id="KW-0963">Cytoplasm</keyword>
<dbReference type="Proteomes" id="UP001319121">
    <property type="component" value="Chromosome"/>
</dbReference>
<dbReference type="FunFam" id="3.30.1330.10:FF:000005">
    <property type="entry name" value="Phosphoribosylformylglycinamidine synthase"/>
    <property type="match status" value="1"/>
</dbReference>
<evidence type="ECO:0000259" key="16">
    <source>
        <dbReference type="Pfam" id="PF02769"/>
    </source>
</evidence>
<dbReference type="PROSITE" id="PS51273">
    <property type="entry name" value="GATASE_TYPE_1"/>
    <property type="match status" value="1"/>
</dbReference>
<dbReference type="Gene3D" id="3.40.50.880">
    <property type="match status" value="1"/>
</dbReference>
<organism evidence="20 21">
    <name type="scientific">Ferrigenium kumadai</name>
    <dbReference type="NCBI Taxonomy" id="1682490"/>
    <lineage>
        <taxon>Bacteria</taxon>
        <taxon>Pseudomonadati</taxon>
        <taxon>Pseudomonadota</taxon>
        <taxon>Betaproteobacteria</taxon>
        <taxon>Nitrosomonadales</taxon>
        <taxon>Gallionellaceae</taxon>
        <taxon>Ferrigenium</taxon>
    </lineage>
</organism>
<feature type="binding site" evidence="14">
    <location>
        <position position="720"/>
    </location>
    <ligand>
        <name>Mg(2+)</name>
        <dbReference type="ChEBI" id="CHEBI:18420"/>
    </ligand>
</feature>
<sequence>MYQTSYGKSALSAFRLEKLRAALNDAAPGVAVADTRHCYFSALKSKTLSQAQSKLLGKVLGLDKSAGEPADVKKYQRLLVIPRLGTISPWSTKATDIAQHCGLSGVQRIERGVVYYLSTKSGKALSQAELATVLPLLHDRMTETVLGDVAGAAEKIFQHGKPQPLETVDVLKGGRKALEKANREMGLALSADEIDYLVENFKKLERNPTDVELMMFAQANSEHCRHKIFNADWVIDGEAQDMSLFGMIRNTHKVSPQGTVVAYSDNSSVIEGARIDRFYPRADGGYAFSEELTHTLMKVETHNHPTAIAPFAGAATGSGGEIRDEGATGSGSKPKAGLSGFSVSNLNIPSYAQPWEGNYGKPSRIVTALQIMLDGPIGSAAFNNEFGRPNLAGYFRTFEENVSGEMRGYHKPIMLAGGVGNIKAEHTHKHDLPTGALVIHLGGPGMLIGLGGGAASSMDTGANAENLDFDSVQRGNPEMQRRAQEVIDRCWQLGDKNPILSIHDVGAGGMSNALPELVHGGGKGARFELRKIPLDETGMSPKQIWCNESQERYVLAIAPERLDEFRAMCERERCPFAVVGTAIDEDQITVHDAEFKNDPVDMPLSVLLGKPPKMTRNVKRETPRLSSFDSSAFDLRESIERVLRLPSVANKTFLISIGDRTVGGMTARDQMVGPWQVPVADVAVSLMGFNTNRAEAFAIGERTPLALINAPASGRMAVGEAITNIAAARIEKIGDIKLSANWMAAAGHHGEDAALFDTVRAVGMELCPQLGIGIPVGKDSMSMKTTWKEGKKDKAVTAPLSLIVSAFAPCPDARDTLTPQLAADLDTTLLLIDLGQGKNRMGGSALAQVYKQVGDVAPDVDDAQVLKTFFELVQRLNGEGKLLAYHDRSDGGAFVALCEMAFASHIGLDIQIDGSHGDTLRALFNEELGAVVQVKNRDVAHILQLAQESGLKSVQKIATLNQTGTIEITRGSDKLYSENAAQLQRVWSETTYQMQKLRDNPACAQQEFDRLLDVNDPGLHAKLTYDPNENPSVRPELVEGRAVLTRPKIAILREQGVNGQVEMAAAFDRAGFAAVDVHMSDIISGRVKLEDFKGFAACGGFSYGDVLGAGEGWAKSILLNPRARDEFEAFFKRNDTFALGVCNGCQMMSNLHEIIPGAENWAHFARNQSEQFEARFAMVEVQKSPSIFFDGMAGSRMPIVVAHGEGYADFGNAKKLKAAQDLVTMRYVDNYGRPTETYPLNPNGSPQGITGLTTPDGRFSIMMPHPERVFRAVQNSWYPSEWQENGAWLRMFQNARKWVG</sequence>
<dbReference type="Pfam" id="PF18072">
    <property type="entry name" value="FGAR-AT_linker"/>
    <property type="match status" value="1"/>
</dbReference>
<dbReference type="FunFam" id="3.40.50.880:FF:000008">
    <property type="entry name" value="Phosphoribosylformylglycinamidine synthase"/>
    <property type="match status" value="1"/>
</dbReference>
<dbReference type="InterPro" id="IPR010918">
    <property type="entry name" value="PurM-like_C_dom"/>
</dbReference>
<dbReference type="FunFam" id="3.30.1330.10:FF:000002">
    <property type="entry name" value="Phosphoribosylformylglycinamidine synthase"/>
    <property type="match status" value="1"/>
</dbReference>
<feature type="active site" evidence="14">
    <location>
        <position position="1267"/>
    </location>
</feature>
<dbReference type="PANTHER" id="PTHR10099:SF1">
    <property type="entry name" value="PHOSPHORIBOSYLFORMYLGLYCINAMIDINE SYNTHASE"/>
    <property type="match status" value="1"/>
</dbReference>
<comment type="caution">
    <text evidence="14">Lacks conserved residue(s) required for the propagation of feature annotation.</text>
</comment>
<evidence type="ECO:0000313" key="20">
    <source>
        <dbReference type="EMBL" id="BBI99901.1"/>
    </source>
</evidence>
<evidence type="ECO:0000259" key="17">
    <source>
        <dbReference type="Pfam" id="PF18072"/>
    </source>
</evidence>
<dbReference type="GO" id="GO:0046872">
    <property type="term" value="F:metal ion binding"/>
    <property type="evidence" value="ECO:0007669"/>
    <property type="project" value="UniProtKB-KW"/>
</dbReference>
<evidence type="ECO:0000256" key="14">
    <source>
        <dbReference type="HAMAP-Rule" id="MF_00419"/>
    </source>
</evidence>
<evidence type="ECO:0000256" key="10">
    <source>
        <dbReference type="ARBA" id="ARBA00022842"/>
    </source>
</evidence>
<comment type="function">
    <text evidence="13 14">Phosphoribosylformylglycinamidine synthase involved in the purines biosynthetic pathway. Catalyzes the ATP-dependent conversion of formylglycinamide ribonucleotide (FGAR) and glutamine to yield formylglycinamidine ribonucleotide (FGAM) and glutamate.</text>
</comment>
<protein>
    <recommendedName>
        <fullName evidence="14">Phosphoribosylformylglycinamidine synthase</fullName>
        <shortName evidence="14">FGAM synthase</shortName>
        <shortName evidence="14">FGAMS</shortName>
        <ecNumber evidence="14">6.3.5.3</ecNumber>
    </recommendedName>
    <alternativeName>
        <fullName evidence="14">Formylglycinamide ribonucleotide amidotransferase</fullName>
        <shortName evidence="14">FGAR amidotransferase</shortName>
        <shortName evidence="14">FGAR-AT</shortName>
    </alternativeName>
</protein>
<dbReference type="Pfam" id="PF13507">
    <property type="entry name" value="GATase_5"/>
    <property type="match status" value="1"/>
</dbReference>
<dbReference type="CDD" id="cd02203">
    <property type="entry name" value="PurL_repeat1"/>
    <property type="match status" value="1"/>
</dbReference>
<dbReference type="Pfam" id="PF02769">
    <property type="entry name" value="AIRS_C"/>
    <property type="match status" value="2"/>
</dbReference>
<dbReference type="CDD" id="cd01740">
    <property type="entry name" value="GATase1_FGAR_AT"/>
    <property type="match status" value="1"/>
</dbReference>
<dbReference type="SUPFAM" id="SSF52317">
    <property type="entry name" value="Class I glutamine amidotransferase-like"/>
    <property type="match status" value="1"/>
</dbReference>
<name>A0AAN1T088_9PROT</name>
<dbReference type="Gene3D" id="3.30.1330.10">
    <property type="entry name" value="PurM-like, N-terminal domain"/>
    <property type="match status" value="2"/>
</dbReference>
<dbReference type="InterPro" id="IPR040707">
    <property type="entry name" value="FGAR-AT_N"/>
</dbReference>
<dbReference type="FunFam" id="3.90.650.10:FF:000002">
    <property type="entry name" value="Phosphoribosylformylglycinamidine synthase"/>
    <property type="match status" value="1"/>
</dbReference>
<gene>
    <name evidence="14 20" type="primary">purL</name>
    <name evidence="20" type="ORF">FGKAn22_15940</name>
</gene>
<feature type="binding site" evidence="14">
    <location>
        <position position="889"/>
    </location>
    <ligand>
        <name>ATP</name>
        <dbReference type="ChEBI" id="CHEBI:30616"/>
    </ligand>
</feature>
<dbReference type="Pfam" id="PF18076">
    <property type="entry name" value="FGAR-AT_N"/>
    <property type="match status" value="1"/>
</dbReference>
<evidence type="ECO:0000256" key="3">
    <source>
        <dbReference type="ARBA" id="ARBA00008608"/>
    </source>
</evidence>
<dbReference type="CDD" id="cd02204">
    <property type="entry name" value="PurL_repeat2"/>
    <property type="match status" value="1"/>
</dbReference>
<dbReference type="EC" id="6.3.5.3" evidence="14"/>
<dbReference type="SUPFAM" id="SSF82697">
    <property type="entry name" value="PurS-like"/>
    <property type="match status" value="1"/>
</dbReference>
<dbReference type="Gene3D" id="3.90.650.10">
    <property type="entry name" value="PurM-like C-terminal domain"/>
    <property type="match status" value="2"/>
</dbReference>
<evidence type="ECO:0000256" key="7">
    <source>
        <dbReference type="ARBA" id="ARBA00022741"/>
    </source>
</evidence>
<feature type="domain" description="Phosphoribosylformylglycinamidine synthase linker" evidence="17">
    <location>
        <begin position="178"/>
        <end position="227"/>
    </location>
</feature>
<keyword evidence="5 14" id="KW-0436">Ligase</keyword>
<feature type="domain" description="FGAR-AT PurM N-terminal-like" evidence="19">
    <location>
        <begin position="650"/>
        <end position="809"/>
    </location>
</feature>
<evidence type="ECO:0000256" key="11">
    <source>
        <dbReference type="ARBA" id="ARBA00022962"/>
    </source>
</evidence>
<dbReference type="NCBIfam" id="NF003672">
    <property type="entry name" value="PRK05297.1"/>
    <property type="match status" value="1"/>
</dbReference>
<feature type="binding site" evidence="14">
    <location>
        <position position="681"/>
    </location>
    <ligand>
        <name>Mg(2+)</name>
        <dbReference type="ChEBI" id="CHEBI:18420"/>
    </ligand>
</feature>
<keyword evidence="9 14" id="KW-0067">ATP-binding</keyword>
<dbReference type="NCBIfam" id="TIGR01735">
    <property type="entry name" value="FGAM_synt"/>
    <property type="match status" value="1"/>
</dbReference>
<evidence type="ECO:0000256" key="6">
    <source>
        <dbReference type="ARBA" id="ARBA00022723"/>
    </source>
</evidence>
<feature type="domain" description="Phosphoribosylformylglycinamidine synthase N-terminal" evidence="18">
    <location>
        <begin position="37"/>
        <end position="153"/>
    </location>
</feature>
<reference evidence="20 21" key="1">
    <citation type="submission" date="2019-03" db="EMBL/GenBank/DDBJ databases">
        <title>Complete genome sequence of Ferrigenium kumadai strain An22, a microaerophilic iron-oxidizing bacterium isolated from a paddy field soil.</title>
        <authorList>
            <person name="Watanabe T."/>
            <person name="Asakawa S."/>
        </authorList>
    </citation>
    <scope>NUCLEOTIDE SEQUENCE [LARGE SCALE GENOMIC DNA]</scope>
    <source>
        <strain evidence="20 21">An22</strain>
    </source>
</reference>
<evidence type="ECO:0000256" key="15">
    <source>
        <dbReference type="SAM" id="MobiDB-lite"/>
    </source>
</evidence>
<evidence type="ECO:0000256" key="1">
    <source>
        <dbReference type="ARBA" id="ARBA00004496"/>
    </source>
</evidence>
<comment type="pathway">
    <text evidence="2 14">Purine metabolism; IMP biosynthesis via de novo pathway; 5-amino-1-(5-phospho-D-ribosyl)imidazole from N(2)-formyl-N(1)-(5-phospho-D-ribosyl)glycinamide: step 1/2.</text>
</comment>
<keyword evidence="21" id="KW-1185">Reference proteome</keyword>
<proteinExistence type="inferred from homology"/>
<dbReference type="Gene3D" id="1.10.8.750">
    <property type="entry name" value="Phosphoribosylformylglycinamidine synthase, linker domain"/>
    <property type="match status" value="1"/>
</dbReference>
<keyword evidence="7 14" id="KW-0547">Nucleotide-binding</keyword>
<dbReference type="Pfam" id="PF22689">
    <property type="entry name" value="FGAR-AT_PurM_N-like"/>
    <property type="match status" value="1"/>
</dbReference>
<feature type="domain" description="PurM-like C-terminal" evidence="16">
    <location>
        <begin position="836"/>
        <end position="967"/>
    </location>
</feature>
<keyword evidence="8 14" id="KW-0658">Purine biosynthesis</keyword>
<evidence type="ECO:0000256" key="12">
    <source>
        <dbReference type="ARBA" id="ARBA00052585"/>
    </source>
</evidence>
<dbReference type="InterPro" id="IPR041609">
    <property type="entry name" value="PurL_linker"/>
</dbReference>
<evidence type="ECO:0000256" key="8">
    <source>
        <dbReference type="ARBA" id="ARBA00022755"/>
    </source>
</evidence>
<dbReference type="GO" id="GO:0005737">
    <property type="term" value="C:cytoplasm"/>
    <property type="evidence" value="ECO:0007669"/>
    <property type="project" value="UniProtKB-SubCell"/>
</dbReference>
<dbReference type="InterPro" id="IPR055181">
    <property type="entry name" value="FGAR-AT_PurM_N-like"/>
</dbReference>
<evidence type="ECO:0000256" key="5">
    <source>
        <dbReference type="ARBA" id="ARBA00022598"/>
    </source>
</evidence>
<dbReference type="FunFam" id="1.10.8.750:FF:000002">
    <property type="entry name" value="Phosphoribosylformylglycinamidine synthase"/>
    <property type="match status" value="1"/>
</dbReference>
<feature type="binding site" evidence="14">
    <location>
        <begin position="313"/>
        <end position="324"/>
    </location>
    <ligand>
        <name>ATP</name>
        <dbReference type="ChEBI" id="CHEBI:30616"/>
    </ligand>
</feature>
<dbReference type="PANTHER" id="PTHR10099">
    <property type="entry name" value="PHOSPHORIBOSYLFORMYLGLYCINAMIDINE SYNTHASE"/>
    <property type="match status" value="1"/>
</dbReference>
<evidence type="ECO:0000256" key="4">
    <source>
        <dbReference type="ARBA" id="ARBA00022490"/>
    </source>
</evidence>
<dbReference type="EMBL" id="AP019536">
    <property type="protein sequence ID" value="BBI99901.1"/>
    <property type="molecule type" value="Genomic_DNA"/>
</dbReference>
<dbReference type="SUPFAM" id="SSF109736">
    <property type="entry name" value="FGAM synthase PurL, linker domain"/>
    <property type="match status" value="1"/>
</dbReference>
<dbReference type="InterPro" id="IPR029062">
    <property type="entry name" value="Class_I_gatase-like"/>
</dbReference>
<feature type="binding site" evidence="14">
    <location>
        <position position="680"/>
    </location>
    <ligand>
        <name>ATP</name>
        <dbReference type="ChEBI" id="CHEBI:30616"/>
    </ligand>
</feature>
<dbReference type="InterPro" id="IPR036604">
    <property type="entry name" value="PurS-like_sf"/>
</dbReference>
<comment type="subcellular location">
    <subcellularLocation>
        <location evidence="1 14">Cytoplasm</location>
    </subcellularLocation>
</comment>
<dbReference type="InterPro" id="IPR036676">
    <property type="entry name" value="PurM-like_C_sf"/>
</dbReference>
<evidence type="ECO:0000256" key="2">
    <source>
        <dbReference type="ARBA" id="ARBA00004920"/>
    </source>
</evidence>
<dbReference type="SUPFAM" id="SSF55326">
    <property type="entry name" value="PurM N-terminal domain-like"/>
    <property type="match status" value="2"/>
</dbReference>
<dbReference type="InterPro" id="IPR010073">
    <property type="entry name" value="PurL_large"/>
</dbReference>
<evidence type="ECO:0000313" key="21">
    <source>
        <dbReference type="Proteomes" id="UP001319121"/>
    </source>
</evidence>
<feature type="binding site" evidence="14">
    <location>
        <position position="724"/>
    </location>
    <ligand>
        <name>Mg(2+)</name>
        <dbReference type="ChEBI" id="CHEBI:18420"/>
    </ligand>
</feature>
<evidence type="ECO:0000259" key="18">
    <source>
        <dbReference type="Pfam" id="PF18076"/>
    </source>
</evidence>
<dbReference type="GO" id="GO:0005524">
    <property type="term" value="F:ATP binding"/>
    <property type="evidence" value="ECO:0007669"/>
    <property type="project" value="UniProtKB-UniRule"/>
</dbReference>
<feature type="active site" evidence="14">
    <location>
        <position position="1265"/>
    </location>
</feature>
<keyword evidence="10 14" id="KW-0460">Magnesium</keyword>
<dbReference type="KEGG" id="fku:FGKAn22_15940"/>
<feature type="binding site" evidence="14">
    <location>
        <position position="887"/>
    </location>
    <ligand>
        <name>Mg(2+)</name>
        <dbReference type="ChEBI" id="CHEBI:18420"/>
    </ligand>
</feature>
<dbReference type="RefSeq" id="WP_212785164.1">
    <property type="nucleotide sequence ID" value="NZ_AP019536.1"/>
</dbReference>
<comment type="catalytic activity">
    <reaction evidence="12 14">
        <text>N(2)-formyl-N(1)-(5-phospho-beta-D-ribosyl)glycinamide + L-glutamine + ATP + H2O = 2-formamido-N(1)-(5-O-phospho-beta-D-ribosyl)acetamidine + L-glutamate + ADP + phosphate + H(+)</text>
        <dbReference type="Rhea" id="RHEA:17129"/>
        <dbReference type="ChEBI" id="CHEBI:15377"/>
        <dbReference type="ChEBI" id="CHEBI:15378"/>
        <dbReference type="ChEBI" id="CHEBI:29985"/>
        <dbReference type="ChEBI" id="CHEBI:30616"/>
        <dbReference type="ChEBI" id="CHEBI:43474"/>
        <dbReference type="ChEBI" id="CHEBI:58359"/>
        <dbReference type="ChEBI" id="CHEBI:147286"/>
        <dbReference type="ChEBI" id="CHEBI:147287"/>
        <dbReference type="ChEBI" id="CHEBI:456216"/>
        <dbReference type="EC" id="6.3.5.3"/>
    </reaction>
</comment>
<accession>A0AAN1T088</accession>
<keyword evidence="11 14" id="KW-0315">Glutamine amidotransferase</keyword>
<keyword evidence="6 14" id="KW-0479">Metal-binding</keyword>
<evidence type="ECO:0000256" key="13">
    <source>
        <dbReference type="ARBA" id="ARBA00057317"/>
    </source>
</evidence>
<dbReference type="HAMAP" id="MF_00419">
    <property type="entry name" value="PurL_1"/>
    <property type="match status" value="1"/>
</dbReference>
<feature type="domain" description="PurM-like C-terminal" evidence="16">
    <location>
        <begin position="435"/>
        <end position="591"/>
    </location>
</feature>
<dbReference type="GO" id="GO:0006189">
    <property type="term" value="P:'de novo' IMP biosynthetic process"/>
    <property type="evidence" value="ECO:0007669"/>
    <property type="project" value="UniProtKB-UniRule"/>
</dbReference>
<dbReference type="SMART" id="SM01211">
    <property type="entry name" value="GATase_5"/>
    <property type="match status" value="1"/>
</dbReference>
<dbReference type="SUPFAM" id="SSF56042">
    <property type="entry name" value="PurM C-terminal domain-like"/>
    <property type="match status" value="2"/>
</dbReference>